<protein>
    <submittedName>
        <fullName evidence="2">Uncharacterized protein</fullName>
    </submittedName>
</protein>
<proteinExistence type="predicted"/>
<keyword evidence="1" id="KW-1133">Transmembrane helix</keyword>
<reference evidence="3" key="1">
    <citation type="journal article" date="2019" name="Int. J. Syst. Evol. Microbiol.">
        <title>The Global Catalogue of Microorganisms (GCM) 10K type strain sequencing project: providing services to taxonomists for standard genome sequencing and annotation.</title>
        <authorList>
            <consortium name="The Broad Institute Genomics Platform"/>
            <consortium name="The Broad Institute Genome Sequencing Center for Infectious Disease"/>
            <person name="Wu L."/>
            <person name="Ma J."/>
        </authorList>
    </citation>
    <scope>NUCLEOTIDE SEQUENCE [LARGE SCALE GENOMIC DNA]</scope>
    <source>
        <strain evidence="3">CCM 8937</strain>
    </source>
</reference>
<dbReference type="EMBL" id="JBHTOH010000076">
    <property type="protein sequence ID" value="MFD1411450.1"/>
    <property type="molecule type" value="Genomic_DNA"/>
</dbReference>
<feature type="transmembrane region" description="Helical" evidence="1">
    <location>
        <begin position="35"/>
        <end position="55"/>
    </location>
</feature>
<keyword evidence="1" id="KW-0812">Transmembrane</keyword>
<feature type="transmembrane region" description="Helical" evidence="1">
    <location>
        <begin position="130"/>
        <end position="147"/>
    </location>
</feature>
<evidence type="ECO:0000313" key="3">
    <source>
        <dbReference type="Proteomes" id="UP001597191"/>
    </source>
</evidence>
<feature type="transmembrane region" description="Helical" evidence="1">
    <location>
        <begin position="67"/>
        <end position="90"/>
    </location>
</feature>
<keyword evidence="3" id="KW-1185">Reference proteome</keyword>
<gene>
    <name evidence="2" type="ORF">ACFQ4R_07620</name>
</gene>
<accession>A0ABW4BMJ5</accession>
<sequence length="229" mass="26935">MRKINQIAIVLILLLQVSFFSLGHTSATMFLINSYVYKTLTIFFIIFLIAINLIFNFDTANEVREYHFLTLMIGWFVIYLFILWGSQIVYNQGLVTTLKNSYIYFMIALYFLLVLFYNDQKSFDFILKSVSYIGAVYSLILIVQAFLEREGIVFLDFENYGLNPIYDSFGPIFHFIRIAGPADFISFALVVTIIRFLINRSRYSILGLCMMILDYIYSFSFWNTNVYDY</sequence>
<feature type="transmembrane region" description="Helical" evidence="1">
    <location>
        <begin position="102"/>
        <end position="118"/>
    </location>
</feature>
<feature type="transmembrane region" description="Helical" evidence="1">
    <location>
        <begin position="172"/>
        <end position="198"/>
    </location>
</feature>
<organism evidence="2 3">
    <name type="scientific">Lapidilactobacillus gannanensis</name>
    <dbReference type="NCBI Taxonomy" id="2486002"/>
    <lineage>
        <taxon>Bacteria</taxon>
        <taxon>Bacillati</taxon>
        <taxon>Bacillota</taxon>
        <taxon>Bacilli</taxon>
        <taxon>Lactobacillales</taxon>
        <taxon>Lactobacillaceae</taxon>
        <taxon>Lapidilactobacillus</taxon>
    </lineage>
</organism>
<evidence type="ECO:0000256" key="1">
    <source>
        <dbReference type="SAM" id="Phobius"/>
    </source>
</evidence>
<comment type="caution">
    <text evidence="2">The sequence shown here is derived from an EMBL/GenBank/DDBJ whole genome shotgun (WGS) entry which is preliminary data.</text>
</comment>
<evidence type="ECO:0000313" key="2">
    <source>
        <dbReference type="EMBL" id="MFD1411450.1"/>
    </source>
</evidence>
<keyword evidence="1" id="KW-0472">Membrane</keyword>
<dbReference type="RefSeq" id="WP_125651226.1">
    <property type="nucleotide sequence ID" value="NZ_JBHTOH010000076.1"/>
</dbReference>
<dbReference type="Proteomes" id="UP001597191">
    <property type="component" value="Unassembled WGS sequence"/>
</dbReference>
<feature type="transmembrane region" description="Helical" evidence="1">
    <location>
        <begin position="205"/>
        <end position="222"/>
    </location>
</feature>
<name>A0ABW4BMJ5_9LACO</name>